<accession>A0ABT2PXT3</accession>
<evidence type="ECO:0000313" key="1">
    <source>
        <dbReference type="EMBL" id="MCU0105139.1"/>
    </source>
</evidence>
<keyword evidence="2" id="KW-1185">Reference proteome</keyword>
<sequence>MKKGLLMFITLAFMLFVVSIKVNAKVATMDESVKPIHELVSESGSGSMYSTTQSDYSQLGNLVTNQQYTSSRFRVGIIEHYYKYTVNSIKRYYGVYSNYFGGYYTKSVLESGSVTSQLTTTRKYQETEDYTYYFSRNMSYSFEANLYASTNYSSDGLSASGDMKAKSSTDISYSYNYLYTRKSFTEMEYSGTMIVDSLIAAYCPAGYSISIGEVGYYYVLDITYTEYEIWWWGTKVTGSSNRSLKIVGVNEDTLTTAFIYIKQNDPNSTYYLI</sequence>
<proteinExistence type="predicted"/>
<dbReference type="EMBL" id="JAOEGN010000009">
    <property type="protein sequence ID" value="MCU0105139.1"/>
    <property type="molecule type" value="Genomic_DNA"/>
</dbReference>
<reference evidence="2" key="1">
    <citation type="submission" date="2023-07" db="EMBL/GenBank/DDBJ databases">
        <title>Novel Mycoplasma species identified in domestic and wild animals.</title>
        <authorList>
            <person name="Volokhov D.V."/>
            <person name="Furtak V.A."/>
            <person name="Zagorodnyaya T.A."/>
        </authorList>
    </citation>
    <scope>NUCLEOTIDE SEQUENCE [LARGE SCALE GENOMIC DNA]</scope>
    <source>
        <strain evidence="2">92-19</strain>
    </source>
</reference>
<organism evidence="1 2">
    <name type="scientific">Paracholeplasma vituli</name>
    <dbReference type="NCBI Taxonomy" id="69473"/>
    <lineage>
        <taxon>Bacteria</taxon>
        <taxon>Bacillati</taxon>
        <taxon>Mycoplasmatota</taxon>
        <taxon>Mollicutes</taxon>
        <taxon>Acholeplasmatales</taxon>
        <taxon>Acholeplasmataceae</taxon>
        <taxon>Paracholeplasma</taxon>
    </lineage>
</organism>
<gene>
    <name evidence="1" type="ORF">N7603_05665</name>
</gene>
<dbReference type="RefSeq" id="WP_262096407.1">
    <property type="nucleotide sequence ID" value="NZ_JAOEGN010000009.1"/>
</dbReference>
<comment type="caution">
    <text evidence="1">The sequence shown here is derived from an EMBL/GenBank/DDBJ whole genome shotgun (WGS) entry which is preliminary data.</text>
</comment>
<evidence type="ECO:0000313" key="2">
    <source>
        <dbReference type="Proteomes" id="UP001209076"/>
    </source>
</evidence>
<name>A0ABT2PXT3_9MOLU</name>
<protein>
    <submittedName>
        <fullName evidence="1">Uncharacterized protein</fullName>
    </submittedName>
</protein>
<dbReference type="Proteomes" id="UP001209076">
    <property type="component" value="Unassembled WGS sequence"/>
</dbReference>